<reference evidence="9" key="1">
    <citation type="journal article" date="2010" name="Insect Mol. Biol.">
        <title>The draft genome sequence of Arsenophonus nasoniae, son-killer bacterium of Nasonia vitripennis, reveals genes associated with virulence and symbiosis.</title>
        <authorList>
            <person name="Wilkes T."/>
            <person name="Darby A.C."/>
            <person name="Choi J."/>
            <person name="Colborne J.K."/>
            <person name="Werren J.H."/>
            <person name="Hurst G.D.D."/>
        </authorList>
    </citation>
    <scope>NUCLEOTIDE SEQUENCE</scope>
</reference>
<evidence type="ECO:0000256" key="3">
    <source>
        <dbReference type="ARBA" id="ARBA00023235"/>
    </source>
</evidence>
<protein>
    <recommendedName>
        <fullName evidence="7">Pseudouridine synthase</fullName>
        <ecNumber evidence="7">5.4.99.-</ecNumber>
    </recommendedName>
</protein>
<dbReference type="EMBL" id="CP038613">
    <property type="protein sequence ID" value="QBY43953.1"/>
    <property type="molecule type" value="Genomic_DNA"/>
</dbReference>
<dbReference type="EMBL" id="FN545185">
    <property type="protein sequence ID" value="CBA72545.1"/>
    <property type="molecule type" value="Genomic_DNA"/>
</dbReference>
<evidence type="ECO:0000256" key="4">
    <source>
        <dbReference type="ARBA" id="ARBA00036749"/>
    </source>
</evidence>
<dbReference type="Pfam" id="PF01479">
    <property type="entry name" value="S4"/>
    <property type="match status" value="1"/>
</dbReference>
<dbReference type="Gene3D" id="3.10.290.10">
    <property type="entry name" value="RNA-binding S4 domain"/>
    <property type="match status" value="1"/>
</dbReference>
<evidence type="ECO:0000313" key="10">
    <source>
        <dbReference type="EMBL" id="QBY43953.1"/>
    </source>
</evidence>
<dbReference type="FunFam" id="3.30.70.1560:FF:000001">
    <property type="entry name" value="Pseudouridine synthase"/>
    <property type="match status" value="1"/>
</dbReference>
<evidence type="ECO:0000313" key="11">
    <source>
        <dbReference type="Proteomes" id="UP000295134"/>
    </source>
</evidence>
<keyword evidence="3 7" id="KW-0413">Isomerase</keyword>
<dbReference type="GO" id="GO:0003723">
    <property type="term" value="F:RNA binding"/>
    <property type="evidence" value="ECO:0007669"/>
    <property type="project" value="UniProtKB-KW"/>
</dbReference>
<evidence type="ECO:0000259" key="8">
    <source>
        <dbReference type="SMART" id="SM00363"/>
    </source>
</evidence>
<dbReference type="GO" id="GO:0005829">
    <property type="term" value="C:cytosol"/>
    <property type="evidence" value="ECO:0007669"/>
    <property type="project" value="UniProtKB-ARBA"/>
</dbReference>
<dbReference type="Gene3D" id="3.30.70.580">
    <property type="entry name" value="Pseudouridine synthase I, catalytic domain, N-terminal subdomain"/>
    <property type="match status" value="1"/>
</dbReference>
<dbReference type="KEGG" id="ans:ArsFIN_25250"/>
<dbReference type="Gene3D" id="3.30.70.1560">
    <property type="entry name" value="Alpha-L RNA-binding motif"/>
    <property type="match status" value="1"/>
</dbReference>
<evidence type="ECO:0000256" key="6">
    <source>
        <dbReference type="PROSITE-ProRule" id="PRU00182"/>
    </source>
</evidence>
<dbReference type="PANTHER" id="PTHR47683:SF4">
    <property type="entry name" value="PSEUDOURIDINE SYNTHASE"/>
    <property type="match status" value="1"/>
</dbReference>
<comment type="function">
    <text evidence="5">Responsible for synthesis of pseudouridine from uracil-516 in 16S ribosomal RNA.</text>
</comment>
<reference evidence="10 11" key="2">
    <citation type="submission" date="2019-03" db="EMBL/GenBank/DDBJ databases">
        <title>Long-read sequencing reveals hyperdense prophage content in a complex bacterial symbiont genome.</title>
        <authorList>
            <person name="Frost C.L."/>
            <person name="Siozios S."/>
            <person name="Nadal-Jimenez P."/>
            <person name="Brockhurst M.A."/>
            <person name="King K.C."/>
            <person name="Darby A.C."/>
            <person name="Hurst G.D.D."/>
        </authorList>
    </citation>
    <scope>NUCLEOTIDE SEQUENCE [LARGE SCALE GENOMIC DNA]</scope>
    <source>
        <strain evidence="10 11">FIN</strain>
    </source>
</reference>
<dbReference type="InterPro" id="IPR002942">
    <property type="entry name" value="S4_RNA-bd"/>
</dbReference>
<gene>
    <name evidence="9" type="primary">rsuA</name>
    <name evidence="9" type="ORF">ARN_12690</name>
    <name evidence="10" type="ORF">ArsFIN_25250</name>
</gene>
<dbReference type="NCBIfam" id="TIGR00093">
    <property type="entry name" value="pseudouridine synthase"/>
    <property type="match status" value="1"/>
</dbReference>
<dbReference type="CDD" id="cd00165">
    <property type="entry name" value="S4"/>
    <property type="match status" value="1"/>
</dbReference>
<comment type="similarity">
    <text evidence="1 7">Belongs to the pseudouridine synthase RsuA family.</text>
</comment>
<keyword evidence="2 6" id="KW-0694">RNA-binding</keyword>
<dbReference type="InterPro" id="IPR036986">
    <property type="entry name" value="S4_RNA-bd_sf"/>
</dbReference>
<dbReference type="SUPFAM" id="SSF55120">
    <property type="entry name" value="Pseudouridine synthase"/>
    <property type="match status" value="1"/>
</dbReference>
<accession>D2TYP0</accession>
<dbReference type="InterPro" id="IPR018496">
    <property type="entry name" value="PsdUridine_synth_RsuA/RluB_CS"/>
</dbReference>
<comment type="catalytic activity">
    <reaction evidence="4">
        <text>uridine(516) in 16S rRNA = pseudouridine(516) in 16S rRNA</text>
        <dbReference type="Rhea" id="RHEA:38867"/>
        <dbReference type="Rhea" id="RHEA-COMP:10089"/>
        <dbReference type="Rhea" id="RHEA-COMP:10090"/>
        <dbReference type="ChEBI" id="CHEBI:65314"/>
        <dbReference type="ChEBI" id="CHEBI:65315"/>
        <dbReference type="EC" id="5.4.99.19"/>
    </reaction>
</comment>
<organism evidence="9">
    <name type="scientific">Arsenophonus nasoniae</name>
    <name type="common">son-killer infecting Nasonia vitripennis</name>
    <dbReference type="NCBI Taxonomy" id="638"/>
    <lineage>
        <taxon>Bacteria</taxon>
        <taxon>Pseudomonadati</taxon>
        <taxon>Pseudomonadota</taxon>
        <taxon>Gammaproteobacteria</taxon>
        <taxon>Enterobacterales</taxon>
        <taxon>Morganellaceae</taxon>
        <taxon>Arsenophonus</taxon>
    </lineage>
</organism>
<dbReference type="Proteomes" id="UP000295134">
    <property type="component" value="Chromosome"/>
</dbReference>
<feature type="domain" description="RNA-binding S4" evidence="8">
    <location>
        <begin position="2"/>
        <end position="59"/>
    </location>
</feature>
<dbReference type="SUPFAM" id="SSF55174">
    <property type="entry name" value="Alpha-L RNA-binding motif"/>
    <property type="match status" value="1"/>
</dbReference>
<dbReference type="CDD" id="cd02553">
    <property type="entry name" value="PseudoU_synth_RsuA"/>
    <property type="match status" value="1"/>
</dbReference>
<sequence length="231" mass="25972">MMRLDKFLSQQLTISRGLVIRELRAGKVMVDNEIIKTGSYQITPEMIVSYDGVVLQHIIGPRYFMLNKPQGYVCSTVDSVNLTILSFIDEPAITKLHIAGRLDIDTTGLVIITDDGKWTHKMISPKHHCEKTYLVTLAQPVSTELADKFLAGIWLKGEKLPTKPAKLSIVSSKQVRLTISEGRYHQVKRMFAAVGNHVCALHRERIGGIYLDPALRAGEYRSLTQEEIKTI</sequence>
<dbReference type="InterPro" id="IPR000748">
    <property type="entry name" value="PsdUridine_synth_RsuA/RluB/E/F"/>
</dbReference>
<evidence type="ECO:0000256" key="7">
    <source>
        <dbReference type="RuleBase" id="RU003887"/>
    </source>
</evidence>
<evidence type="ECO:0000256" key="1">
    <source>
        <dbReference type="ARBA" id="ARBA00008348"/>
    </source>
</evidence>
<dbReference type="PANTHER" id="PTHR47683">
    <property type="entry name" value="PSEUDOURIDINE SYNTHASE FAMILY PROTEIN-RELATED"/>
    <property type="match status" value="1"/>
</dbReference>
<dbReference type="NCBIfam" id="NF008097">
    <property type="entry name" value="PRK10839.1"/>
    <property type="match status" value="1"/>
</dbReference>
<evidence type="ECO:0000256" key="5">
    <source>
        <dbReference type="ARBA" id="ARBA00037590"/>
    </source>
</evidence>
<name>D2TYP0_9GAMM</name>
<dbReference type="InterPro" id="IPR020103">
    <property type="entry name" value="PsdUridine_synth_cat_dom_sf"/>
</dbReference>
<proteinExistence type="inferred from homology"/>
<dbReference type="InterPro" id="IPR006145">
    <property type="entry name" value="PsdUridine_synth_RsuA/RluA"/>
</dbReference>
<dbReference type="GO" id="GO:0160136">
    <property type="term" value="F:16S rRNA pseudouridine(516) synthase activity"/>
    <property type="evidence" value="ECO:0007669"/>
    <property type="project" value="UniProtKB-EC"/>
</dbReference>
<dbReference type="PROSITE" id="PS50889">
    <property type="entry name" value="S4"/>
    <property type="match status" value="1"/>
</dbReference>
<dbReference type="InterPro" id="IPR050343">
    <property type="entry name" value="RsuA_PseudoU_synthase"/>
</dbReference>
<dbReference type="SMART" id="SM00363">
    <property type="entry name" value="S4"/>
    <property type="match status" value="1"/>
</dbReference>
<dbReference type="AlphaFoldDB" id="D2TYP0"/>
<dbReference type="GO" id="GO:0000455">
    <property type="term" value="P:enzyme-directed rRNA pseudouridine synthesis"/>
    <property type="evidence" value="ECO:0007669"/>
    <property type="project" value="UniProtKB-ARBA"/>
</dbReference>
<evidence type="ECO:0000256" key="2">
    <source>
        <dbReference type="ARBA" id="ARBA00022884"/>
    </source>
</evidence>
<dbReference type="Pfam" id="PF00849">
    <property type="entry name" value="PseudoU_synth_2"/>
    <property type="match status" value="1"/>
</dbReference>
<dbReference type="InterPro" id="IPR042092">
    <property type="entry name" value="PsdUridine_s_RsuA/RluB/E/F_cat"/>
</dbReference>
<dbReference type="InterPro" id="IPR020094">
    <property type="entry name" value="TruA/RsuA/RluB/E/F_N"/>
</dbReference>
<dbReference type="PROSITE" id="PS01149">
    <property type="entry name" value="PSI_RSU"/>
    <property type="match status" value="1"/>
</dbReference>
<evidence type="ECO:0000313" key="9">
    <source>
        <dbReference type="EMBL" id="CBA72545.1"/>
    </source>
</evidence>
<dbReference type="EC" id="5.4.99.-" evidence="7"/>